<keyword evidence="2" id="KW-1185">Reference proteome</keyword>
<gene>
    <name evidence="1" type="ORF">EV210_106142</name>
</gene>
<dbReference type="Proteomes" id="UP000295063">
    <property type="component" value="Unassembled WGS sequence"/>
</dbReference>
<accession>A0A4R1PZY1</accession>
<comment type="caution">
    <text evidence="1">The sequence shown here is derived from an EMBL/GenBank/DDBJ whole genome shotgun (WGS) entry which is preliminary data.</text>
</comment>
<name>A0A4R1PZY1_9FIRM</name>
<evidence type="ECO:0000313" key="2">
    <source>
        <dbReference type="Proteomes" id="UP000295063"/>
    </source>
</evidence>
<protein>
    <submittedName>
        <fullName evidence="1">Uncharacterized protein</fullName>
    </submittedName>
</protein>
<proteinExistence type="predicted"/>
<dbReference type="RefSeq" id="WP_132079570.1">
    <property type="nucleotide sequence ID" value="NZ_DAIMLW010000085.1"/>
</dbReference>
<sequence>MKRVSQDKPVTNDVPLKAQPPICIYCRLSPTSEWYEMAEEVKNGAQPDAAVFIEGIAERKIAVMTVAEIADIIESNNGQLMFCWR</sequence>
<reference evidence="1 2" key="1">
    <citation type="submission" date="2019-03" db="EMBL/GenBank/DDBJ databases">
        <title>Genomic Encyclopedia of Type Strains, Phase IV (KMG-IV): sequencing the most valuable type-strain genomes for metagenomic binning, comparative biology and taxonomic classification.</title>
        <authorList>
            <person name="Goeker M."/>
        </authorList>
    </citation>
    <scope>NUCLEOTIDE SEQUENCE [LARGE SCALE GENOMIC DNA]</scope>
    <source>
        <strain evidence="1 2">DSM 15969</strain>
    </source>
</reference>
<dbReference type="EMBL" id="SLUI01000006">
    <property type="protein sequence ID" value="TCL37273.1"/>
    <property type="molecule type" value="Genomic_DNA"/>
</dbReference>
<evidence type="ECO:0000313" key="1">
    <source>
        <dbReference type="EMBL" id="TCL37273.1"/>
    </source>
</evidence>
<dbReference type="OrthoDB" id="9852869at2"/>
<organism evidence="1 2">
    <name type="scientific">Anaerospora hongkongensis</name>
    <dbReference type="NCBI Taxonomy" id="244830"/>
    <lineage>
        <taxon>Bacteria</taxon>
        <taxon>Bacillati</taxon>
        <taxon>Bacillota</taxon>
        <taxon>Negativicutes</taxon>
        <taxon>Selenomonadales</taxon>
        <taxon>Sporomusaceae</taxon>
        <taxon>Anaerospora</taxon>
    </lineage>
</organism>
<dbReference type="AlphaFoldDB" id="A0A4R1PZY1"/>